<evidence type="ECO:0000313" key="2">
    <source>
        <dbReference type="Proteomes" id="UP000199636"/>
    </source>
</evidence>
<keyword evidence="2" id="KW-1185">Reference proteome</keyword>
<proteinExistence type="predicted"/>
<reference evidence="2" key="1">
    <citation type="submission" date="2016-10" db="EMBL/GenBank/DDBJ databases">
        <authorList>
            <person name="Varghese N."/>
            <person name="Submissions S."/>
        </authorList>
    </citation>
    <scope>NUCLEOTIDE SEQUENCE [LARGE SCALE GENOMIC DNA]</scope>
    <source>
        <strain evidence="2">CCM 7469</strain>
    </source>
</reference>
<dbReference type="Proteomes" id="UP000199636">
    <property type="component" value="Unassembled WGS sequence"/>
</dbReference>
<accession>A0A1G8BFQ3</accession>
<evidence type="ECO:0000313" key="1">
    <source>
        <dbReference type="EMBL" id="SDH32076.1"/>
    </source>
</evidence>
<gene>
    <name evidence="1" type="ORF">SAMN05216272_10145</name>
</gene>
<dbReference type="STRING" id="428992.SAMN05216272_10145"/>
<name>A0A1G8BFQ3_9PSED</name>
<dbReference type="Gene3D" id="3.90.180.10">
    <property type="entry name" value="Medium-chain alcohol dehydrogenases, catalytic domain"/>
    <property type="match status" value="1"/>
</dbReference>
<dbReference type="EMBL" id="FNDS01000001">
    <property type="protein sequence ID" value="SDH32076.1"/>
    <property type="molecule type" value="Genomic_DNA"/>
</dbReference>
<dbReference type="SUPFAM" id="SSF50129">
    <property type="entry name" value="GroES-like"/>
    <property type="match status" value="1"/>
</dbReference>
<dbReference type="InterPro" id="IPR011032">
    <property type="entry name" value="GroES-like_sf"/>
</dbReference>
<sequence length="59" mass="6555">MACGGVEGCVRLPGLLEDPVRGQIDLVPFVKRTMGLEDINKTFELMREGKSIRTVIHID</sequence>
<organism evidence="1 2">
    <name type="scientific">Pseudomonas panipatensis</name>
    <dbReference type="NCBI Taxonomy" id="428992"/>
    <lineage>
        <taxon>Bacteria</taxon>
        <taxon>Pseudomonadati</taxon>
        <taxon>Pseudomonadota</taxon>
        <taxon>Gammaproteobacteria</taxon>
        <taxon>Pseudomonadales</taxon>
        <taxon>Pseudomonadaceae</taxon>
        <taxon>Pseudomonas</taxon>
    </lineage>
</organism>
<dbReference type="AlphaFoldDB" id="A0A1G8BFQ3"/>
<protein>
    <submittedName>
        <fullName evidence="1">S-(Hydroxymethyl)glutathione dehydrogenase / alcohol dehydrogenase</fullName>
    </submittedName>
</protein>